<protein>
    <submittedName>
        <fullName evidence="1">Uncharacterized protein</fullName>
    </submittedName>
</protein>
<evidence type="ECO:0000313" key="2">
    <source>
        <dbReference type="Proteomes" id="UP000467841"/>
    </source>
</evidence>
<comment type="caution">
    <text evidence="1">The sequence shown here is derived from an EMBL/GenBank/DDBJ whole genome shotgun (WGS) entry which is preliminary data.</text>
</comment>
<proteinExistence type="predicted"/>
<accession>A0A6D2JG91</accession>
<name>A0A6D2JG91_9BRAS</name>
<organism evidence="1 2">
    <name type="scientific">Microthlaspi erraticum</name>
    <dbReference type="NCBI Taxonomy" id="1685480"/>
    <lineage>
        <taxon>Eukaryota</taxon>
        <taxon>Viridiplantae</taxon>
        <taxon>Streptophyta</taxon>
        <taxon>Embryophyta</taxon>
        <taxon>Tracheophyta</taxon>
        <taxon>Spermatophyta</taxon>
        <taxon>Magnoliopsida</taxon>
        <taxon>eudicotyledons</taxon>
        <taxon>Gunneridae</taxon>
        <taxon>Pentapetalae</taxon>
        <taxon>rosids</taxon>
        <taxon>malvids</taxon>
        <taxon>Brassicales</taxon>
        <taxon>Brassicaceae</taxon>
        <taxon>Coluteocarpeae</taxon>
        <taxon>Microthlaspi</taxon>
    </lineage>
</organism>
<evidence type="ECO:0000313" key="1">
    <source>
        <dbReference type="EMBL" id="CAA7035933.1"/>
    </source>
</evidence>
<dbReference type="EMBL" id="CACVBM020001162">
    <property type="protein sequence ID" value="CAA7035933.1"/>
    <property type="molecule type" value="Genomic_DNA"/>
</dbReference>
<reference evidence="1" key="1">
    <citation type="submission" date="2020-01" db="EMBL/GenBank/DDBJ databases">
        <authorList>
            <person name="Mishra B."/>
        </authorList>
    </citation>
    <scope>NUCLEOTIDE SEQUENCE [LARGE SCALE GENOMIC DNA]</scope>
</reference>
<dbReference type="Proteomes" id="UP000467841">
    <property type="component" value="Unassembled WGS sequence"/>
</dbReference>
<sequence length="102" mass="11683">MKSSEWTWKQNGASWQSKEERFTWTQAAVLLHQQKLELTSAFAQLLSNHRLASISRGDSATARVLTWGFLNLPMMFVLDDLTAIGRGIRSARILLSFLFREL</sequence>
<gene>
    <name evidence="1" type="ORF">MERR_LOCUS23168</name>
</gene>
<keyword evidence="2" id="KW-1185">Reference proteome</keyword>
<dbReference type="AlphaFoldDB" id="A0A6D2JG91"/>